<keyword evidence="4" id="KW-1185">Reference proteome</keyword>
<evidence type="ECO:0000313" key="1">
    <source>
        <dbReference type="EMBL" id="PIA99822.1"/>
    </source>
</evidence>
<reference evidence="1 3" key="1">
    <citation type="submission" date="2015-10" db="EMBL/GenBank/DDBJ databases">
        <title>The cercosporin biosynthetic gene cluster was horizontally transferred to several fungal lineages and shown to be expanded in Cercospora beticola based on microsynteny with recipient genomes.</title>
        <authorList>
            <person name="De Jonge R."/>
            <person name="Ebert M.K."/>
            <person name="Suttle J.C."/>
            <person name="Jurick Ii W.M."/>
            <person name="Secor G.A."/>
            <person name="Thomma B.P."/>
            <person name="Van De Peer Y."/>
            <person name="Bolton M.D."/>
        </authorList>
    </citation>
    <scope>NUCLEOTIDE SEQUENCE [LARGE SCALE GENOMIC DNA]</scope>
    <source>
        <strain evidence="1 3">09-40</strain>
    </source>
</reference>
<reference evidence="2 4" key="2">
    <citation type="submission" date="2023-09" db="EMBL/GenBank/DDBJ databases">
        <title>Complete-Gapless Cercospora beticola genome.</title>
        <authorList>
            <person name="Wyatt N.A."/>
            <person name="Spanner R.E."/>
            <person name="Bolton M.D."/>
        </authorList>
    </citation>
    <scope>NUCLEOTIDE SEQUENCE [LARGE SCALE GENOMIC DNA]</scope>
    <source>
        <strain evidence="2">Cb09-40</strain>
    </source>
</reference>
<evidence type="ECO:0000313" key="3">
    <source>
        <dbReference type="Proteomes" id="UP000230605"/>
    </source>
</evidence>
<organism evidence="1 3">
    <name type="scientific">Cercospora beticola</name>
    <name type="common">Sugarbeet leaf spot fungus</name>
    <dbReference type="NCBI Taxonomy" id="122368"/>
    <lineage>
        <taxon>Eukaryota</taxon>
        <taxon>Fungi</taxon>
        <taxon>Dikarya</taxon>
        <taxon>Ascomycota</taxon>
        <taxon>Pezizomycotina</taxon>
        <taxon>Dothideomycetes</taxon>
        <taxon>Dothideomycetidae</taxon>
        <taxon>Mycosphaerellales</taxon>
        <taxon>Mycosphaerellaceae</taxon>
        <taxon>Cercospora</taxon>
    </lineage>
</organism>
<evidence type="ECO:0000313" key="2">
    <source>
        <dbReference type="EMBL" id="WPA99529.1"/>
    </source>
</evidence>
<proteinExistence type="predicted"/>
<dbReference type="OrthoDB" id="4483229at2759"/>
<dbReference type="EMBL" id="CP134186">
    <property type="protein sequence ID" value="WPA99529.1"/>
    <property type="molecule type" value="Genomic_DNA"/>
</dbReference>
<name>A0A2G5I5S5_CERBT</name>
<dbReference type="Proteomes" id="UP001302367">
    <property type="component" value="Chromosome 3"/>
</dbReference>
<protein>
    <submittedName>
        <fullName evidence="1">Uncharacterized protein</fullName>
    </submittedName>
</protein>
<sequence length="179" mass="20283">MSIDDQMIDFGRMTPICCAANIPSDVKDRFIEANQNYKNQMICYMAFIDDLTATYSDESEIGDDLGTSQAPFKDKTAQECLELLRKLRIENESDIRCSLFIVMDERTLQDDTVLLVQAPFLGEEGEIKTVRAEFQVAYSQLMCYEMAYESDNIEADQAAAQATEDGVLREAALKERRQG</sequence>
<gene>
    <name evidence="1" type="ORF">CB0940_02393</name>
    <name evidence="2" type="ORF">RHO25_004147</name>
</gene>
<evidence type="ECO:0000313" key="4">
    <source>
        <dbReference type="Proteomes" id="UP001302367"/>
    </source>
</evidence>
<dbReference type="AlphaFoldDB" id="A0A2G5I5S5"/>
<dbReference type="EMBL" id="LKMD01000101">
    <property type="protein sequence ID" value="PIA99822.1"/>
    <property type="molecule type" value="Genomic_DNA"/>
</dbReference>
<dbReference type="Proteomes" id="UP000230605">
    <property type="component" value="Chromosome 3"/>
</dbReference>
<accession>A0A2G5I5S5</accession>